<dbReference type="AlphaFoldDB" id="A0A1V4HHD6"/>
<accession>A0A1V4HHD6</accession>
<gene>
    <name evidence="1" type="ORF">BC351_29210</name>
</gene>
<organism evidence="1 2">
    <name type="scientific">Paenibacillus ferrarius</name>
    <dbReference type="NCBI Taxonomy" id="1469647"/>
    <lineage>
        <taxon>Bacteria</taxon>
        <taxon>Bacillati</taxon>
        <taxon>Bacillota</taxon>
        <taxon>Bacilli</taxon>
        <taxon>Bacillales</taxon>
        <taxon>Paenibacillaceae</taxon>
        <taxon>Paenibacillus</taxon>
    </lineage>
</organism>
<dbReference type="STRING" id="1469647.BC351_29210"/>
<dbReference type="EMBL" id="MBTG01000018">
    <property type="protein sequence ID" value="OPH55976.1"/>
    <property type="molecule type" value="Genomic_DNA"/>
</dbReference>
<keyword evidence="2" id="KW-1185">Reference proteome</keyword>
<name>A0A1V4HHD6_9BACL</name>
<proteinExistence type="predicted"/>
<protein>
    <submittedName>
        <fullName evidence="1">Uncharacterized protein</fullName>
    </submittedName>
</protein>
<comment type="caution">
    <text evidence="1">The sequence shown here is derived from an EMBL/GenBank/DDBJ whole genome shotgun (WGS) entry which is preliminary data.</text>
</comment>
<dbReference type="Proteomes" id="UP000190626">
    <property type="component" value="Unassembled WGS sequence"/>
</dbReference>
<sequence>MIWQDLFLNRKVTRQELLLGLKNVFNVEEFQIFFTDSTWNQTIPGYVKVLCLTYICKAEFSLRITIYLRDHQLIPKNDVLIVGKLCELLKCHCLISDVGDNPYSMIQIKNSESSERVFIQLDKYEECIDYELL</sequence>
<evidence type="ECO:0000313" key="2">
    <source>
        <dbReference type="Proteomes" id="UP000190626"/>
    </source>
</evidence>
<evidence type="ECO:0000313" key="1">
    <source>
        <dbReference type="EMBL" id="OPH55976.1"/>
    </source>
</evidence>
<reference evidence="2" key="1">
    <citation type="submission" date="2016-07" db="EMBL/GenBank/DDBJ databases">
        <authorList>
            <person name="Florea S."/>
            <person name="Webb J.S."/>
            <person name="Jaromczyk J."/>
            <person name="Schardl C.L."/>
        </authorList>
    </citation>
    <scope>NUCLEOTIDE SEQUENCE [LARGE SCALE GENOMIC DNA]</scope>
    <source>
        <strain evidence="2">CY1</strain>
    </source>
</reference>